<dbReference type="Proteomes" id="UP001565368">
    <property type="component" value="Unassembled WGS sequence"/>
</dbReference>
<feature type="coiled-coil region" evidence="1">
    <location>
        <begin position="214"/>
        <end position="262"/>
    </location>
</feature>
<proteinExistence type="predicted"/>
<accession>A0ABR3PVR2</accession>
<evidence type="ECO:0000256" key="2">
    <source>
        <dbReference type="SAM" id="MobiDB-lite"/>
    </source>
</evidence>
<feature type="region of interest" description="Disordered" evidence="2">
    <location>
        <begin position="140"/>
        <end position="205"/>
    </location>
</feature>
<gene>
    <name evidence="3" type="ORF">Q8F55_008230</name>
</gene>
<sequence>MVLVYEYEAPAHTSFGGAIAAGGNGGAVPVAAGHIISADSLLKQLAAPAASTPQHAEAMIRAYVSSKRRRGRTRAHISNKLEYIEWRFAAQFLSIREEFSLGASRALLIRALPPGARHIPALRERACPAMVGLERGRAGEVAAAQAPPPPYERRVSAQSGESGQSEVSEESSGASSAPETPADEAADSLASALRPPPPPRTTSEIARAAVAQARAELADRVQLLEAARLEAEENARRAAEERDALQRRVREMEEAMAAAFGAR</sequence>
<comment type="caution">
    <text evidence="3">The sequence shown here is derived from an EMBL/GenBank/DDBJ whole genome shotgun (WGS) entry which is preliminary data.</text>
</comment>
<dbReference type="GeneID" id="95989273"/>
<dbReference type="RefSeq" id="XP_069206469.1">
    <property type="nucleotide sequence ID" value="XM_069356628.1"/>
</dbReference>
<reference evidence="3 4" key="1">
    <citation type="submission" date="2023-08" db="EMBL/GenBank/DDBJ databases">
        <title>Annotated Genome Sequence of Vanrija albida AlHP1.</title>
        <authorList>
            <person name="Herzog R."/>
        </authorList>
    </citation>
    <scope>NUCLEOTIDE SEQUENCE [LARGE SCALE GENOMIC DNA]</scope>
    <source>
        <strain evidence="3 4">AlHP1</strain>
    </source>
</reference>
<keyword evidence="4" id="KW-1185">Reference proteome</keyword>
<organism evidence="3 4">
    <name type="scientific">Vanrija albida</name>
    <dbReference type="NCBI Taxonomy" id="181172"/>
    <lineage>
        <taxon>Eukaryota</taxon>
        <taxon>Fungi</taxon>
        <taxon>Dikarya</taxon>
        <taxon>Basidiomycota</taxon>
        <taxon>Agaricomycotina</taxon>
        <taxon>Tremellomycetes</taxon>
        <taxon>Trichosporonales</taxon>
        <taxon>Trichosporonaceae</taxon>
        <taxon>Vanrija</taxon>
    </lineage>
</organism>
<keyword evidence="1" id="KW-0175">Coiled coil</keyword>
<evidence type="ECO:0000313" key="3">
    <source>
        <dbReference type="EMBL" id="KAL1406525.1"/>
    </source>
</evidence>
<evidence type="ECO:0000313" key="4">
    <source>
        <dbReference type="Proteomes" id="UP001565368"/>
    </source>
</evidence>
<dbReference type="EMBL" id="JBBXJM010000006">
    <property type="protein sequence ID" value="KAL1406525.1"/>
    <property type="molecule type" value="Genomic_DNA"/>
</dbReference>
<evidence type="ECO:0000256" key="1">
    <source>
        <dbReference type="SAM" id="Coils"/>
    </source>
</evidence>
<protein>
    <submittedName>
        <fullName evidence="3">Uncharacterized protein</fullName>
    </submittedName>
</protein>
<name>A0ABR3PVR2_9TREE</name>
<feature type="compositionally biased region" description="Low complexity" evidence="2">
    <location>
        <begin position="156"/>
        <end position="177"/>
    </location>
</feature>